<reference evidence="3" key="1">
    <citation type="submission" date="2016-01" db="EMBL/GenBank/DDBJ databases">
        <authorList>
            <person name="Peeters C."/>
        </authorList>
    </citation>
    <scope>NUCLEOTIDE SEQUENCE [LARGE SCALE GENOMIC DNA]</scope>
    <source>
        <strain evidence="3">LMG 29325</strain>
    </source>
</reference>
<dbReference type="InterPro" id="IPR049067">
    <property type="entry name" value="MreB-like_C"/>
</dbReference>
<evidence type="ECO:0000259" key="2">
    <source>
        <dbReference type="Pfam" id="PF21522"/>
    </source>
</evidence>
<dbReference type="EMBL" id="FCOJ02000009">
    <property type="protein sequence ID" value="SAK53424.1"/>
    <property type="molecule type" value="Genomic_DNA"/>
</dbReference>
<dbReference type="Proteomes" id="UP000054596">
    <property type="component" value="Unassembled WGS sequence"/>
</dbReference>
<dbReference type="SUPFAM" id="SSF53067">
    <property type="entry name" value="Actin-like ATPase domain"/>
    <property type="match status" value="2"/>
</dbReference>
<dbReference type="NCBIfam" id="TIGR03739">
    <property type="entry name" value="PRTRC_D"/>
    <property type="match status" value="1"/>
</dbReference>
<gene>
    <name evidence="3" type="ORF">AWB82_01816</name>
</gene>
<proteinExistence type="predicted"/>
<keyword evidence="4" id="KW-1185">Reference proteome</keyword>
<dbReference type="AlphaFoldDB" id="A0A158A6F3"/>
<dbReference type="STRING" id="1777143.AWB82_01816"/>
<dbReference type="InterPro" id="IPR040607">
    <property type="entry name" value="ALP_N"/>
</dbReference>
<dbReference type="Gene3D" id="3.30.420.40">
    <property type="match status" value="2"/>
</dbReference>
<comment type="caution">
    <text evidence="3">The sequence shown here is derived from an EMBL/GenBank/DDBJ whole genome shotgun (WGS) entry which is preliminary data.</text>
</comment>
<feature type="domain" description="Actin homologue MreB-like C-terminal" evidence="2">
    <location>
        <begin position="181"/>
        <end position="300"/>
    </location>
</feature>
<protein>
    <submittedName>
        <fullName evidence="3">StbA family protein</fullName>
    </submittedName>
</protein>
<evidence type="ECO:0000259" key="1">
    <source>
        <dbReference type="Pfam" id="PF17989"/>
    </source>
</evidence>
<name>A0A158A6F3_9BURK</name>
<accession>A0A158A6F3</accession>
<dbReference type="InterPro" id="IPR043129">
    <property type="entry name" value="ATPase_NBD"/>
</dbReference>
<dbReference type="Pfam" id="PF17989">
    <property type="entry name" value="ALP_N"/>
    <property type="match status" value="1"/>
</dbReference>
<feature type="domain" description="Actin-like protein N-terminal" evidence="1">
    <location>
        <begin position="12"/>
        <end position="162"/>
    </location>
</feature>
<dbReference type="Pfam" id="PF21522">
    <property type="entry name" value="MreB-like_C"/>
    <property type="match status" value="1"/>
</dbReference>
<sequence>MNTMKVHAPVLAVDVGYGNTKIAFRNGSDVSTFMFPSLTPPYKAHTIAKESAGLITTPKTVAVDVEGKRYQVGPGVLLSSRNGDAGATLNDDYCTTASYAALLAGAFHFANIASVDRLVLGLPMRNFHTHVAHLRSAFAGNNAYGDVEFDVGSVIVLPQPLGALVNFSRYHEFDKEDPHLIIDVGYFTTDWVVATGLTIDEERSGGHHSGASHYYEAIAAVIKEKLHIDTQGIERIDKALRTGSTLLLNGNDYDLQDFLPAAQTVIDAAVKAIQAGVKNTVDIRSIVLTGGGAALYRSEIQARFPHLRIDHMAEPCFTNVRGFLAAGEATLLRDKKRKEGVPA</sequence>
<evidence type="ECO:0000313" key="4">
    <source>
        <dbReference type="Proteomes" id="UP000054596"/>
    </source>
</evidence>
<evidence type="ECO:0000313" key="3">
    <source>
        <dbReference type="EMBL" id="SAK53424.1"/>
    </source>
</evidence>
<dbReference type="RefSeq" id="WP_235023238.1">
    <property type="nucleotide sequence ID" value="NZ_FCOJ02000009.1"/>
</dbReference>
<dbReference type="InterPro" id="IPR022389">
    <property type="entry name" value="PRTRC_protein-D"/>
</dbReference>
<organism evidence="3 4">
    <name type="scientific">Caballeronia glebae</name>
    <dbReference type="NCBI Taxonomy" id="1777143"/>
    <lineage>
        <taxon>Bacteria</taxon>
        <taxon>Pseudomonadati</taxon>
        <taxon>Pseudomonadota</taxon>
        <taxon>Betaproteobacteria</taxon>
        <taxon>Burkholderiales</taxon>
        <taxon>Burkholderiaceae</taxon>
        <taxon>Caballeronia</taxon>
    </lineage>
</organism>